<dbReference type="Proteomes" id="UP001240171">
    <property type="component" value="Unassembled WGS sequence"/>
</dbReference>
<evidence type="ECO:0000259" key="2">
    <source>
        <dbReference type="Pfam" id="PF25842"/>
    </source>
</evidence>
<keyword evidence="1" id="KW-0812">Transmembrane</keyword>
<evidence type="ECO:0000313" key="4">
    <source>
        <dbReference type="Proteomes" id="UP001240171"/>
    </source>
</evidence>
<dbReference type="RefSeq" id="WP_305025359.1">
    <property type="nucleotide sequence ID" value="NZ_JAUQTB010000012.1"/>
</dbReference>
<gene>
    <name evidence="3" type="ORF">Q5741_17170</name>
</gene>
<reference evidence="3 4" key="1">
    <citation type="submission" date="2023-07" db="EMBL/GenBank/DDBJ databases">
        <title>Paenibacillus sp. JX-17 nov. isolated from soil.</title>
        <authorList>
            <person name="Wan Y."/>
            <person name="Liu B."/>
        </authorList>
    </citation>
    <scope>NUCLEOTIDE SEQUENCE [LARGE SCALE GENOMIC DNA]</scope>
    <source>
        <strain evidence="3 4">JX-17</strain>
    </source>
</reference>
<keyword evidence="4" id="KW-1185">Reference proteome</keyword>
<dbReference type="InterPro" id="IPR012340">
    <property type="entry name" value="NA-bd_OB-fold"/>
</dbReference>
<feature type="transmembrane region" description="Helical" evidence="1">
    <location>
        <begin position="6"/>
        <end position="28"/>
    </location>
</feature>
<comment type="caution">
    <text evidence="3">The sequence shown here is derived from an EMBL/GenBank/DDBJ whole genome shotgun (WGS) entry which is preliminary data.</text>
</comment>
<feature type="transmembrane region" description="Helical" evidence="1">
    <location>
        <begin position="67"/>
        <end position="91"/>
    </location>
</feature>
<organism evidence="3 4">
    <name type="scientific">Paenibacillus lacisoli</name>
    <dbReference type="NCBI Taxonomy" id="3064525"/>
    <lineage>
        <taxon>Bacteria</taxon>
        <taxon>Bacillati</taxon>
        <taxon>Bacillota</taxon>
        <taxon>Bacilli</taxon>
        <taxon>Bacillales</taxon>
        <taxon>Paenibacillaceae</taxon>
        <taxon>Paenibacillus</taxon>
    </lineage>
</organism>
<sequence length="171" mass="17585">MEAIYWCFLVGGVLLAAVSVIVGDLLGGLLDGFELPGADLFKPVSLCGAAAAFGGTGVLLAKYTSLASAMILVCSLLAAAVAVLIIFFGYIRPSRNSEMSIGYSMAELSGRIGEVTVPIPAAGYGEVMVRLGPGNTIHTAVSFDRCLLAAGTRVVVVELQDGVLSVSKLET</sequence>
<proteinExistence type="predicted"/>
<evidence type="ECO:0000256" key="1">
    <source>
        <dbReference type="SAM" id="Phobius"/>
    </source>
</evidence>
<keyword evidence="1" id="KW-1133">Transmembrane helix</keyword>
<name>A0ABT9CKE9_9BACL</name>
<dbReference type="InterPro" id="IPR058653">
    <property type="entry name" value="NfeD2_TM"/>
</dbReference>
<accession>A0ABT9CKE9</accession>
<keyword evidence="1" id="KW-0472">Membrane</keyword>
<feature type="domain" description="Membrane protein NfeD2 N-terminal transmembrane" evidence="2">
    <location>
        <begin position="1"/>
        <end position="98"/>
    </location>
</feature>
<dbReference type="Pfam" id="PF25842">
    <property type="entry name" value="NfeD_TM"/>
    <property type="match status" value="1"/>
</dbReference>
<evidence type="ECO:0000313" key="3">
    <source>
        <dbReference type="EMBL" id="MDO7908141.1"/>
    </source>
</evidence>
<dbReference type="Gene3D" id="2.40.50.140">
    <property type="entry name" value="Nucleic acid-binding proteins"/>
    <property type="match status" value="1"/>
</dbReference>
<dbReference type="EMBL" id="JAUQTB010000012">
    <property type="protein sequence ID" value="MDO7908141.1"/>
    <property type="molecule type" value="Genomic_DNA"/>
</dbReference>
<protein>
    <submittedName>
        <fullName evidence="3">NfeD family protein</fullName>
    </submittedName>
</protein>